<sequence>MKLAMKTLLFCSLLNIAQSANIWFLMSIGTKSHKQVYGALVKELAARGHNITFFNPHKSDEVIPGLREIQYVRGLELTERLGQAMWKQEGDTSSEATSKVFNVLFDTYAKSCTEFLKWEEFAPYARGERGIPDLIILSIMCQDCFLIVPHRLQVPFMYMSPHIIMGMHAESSGLRVFPSFQPMILANLYNDRMNVWDRLYNTVFYHSFSAFWEYNYVPWVDEFLTQNNGGRELHVRGNIDLPFTENYKTDIFEIPLSFADLLKNASLYISNADLASEPPSPMIPNIIHAGGMHCRPAKPVPKVKRAQSAKPMTKPVIKIRHPRTKDLEESEIGSTEEGNNAYYNPFIRKVS</sequence>
<proteinExistence type="inferred from homology"/>
<dbReference type="PANTHER" id="PTHR48043">
    <property type="entry name" value="EG:EG0003.4 PROTEIN-RELATED"/>
    <property type="match status" value="1"/>
</dbReference>
<dbReference type="PANTHER" id="PTHR48043:SF145">
    <property type="entry name" value="FI06409P-RELATED"/>
    <property type="match status" value="1"/>
</dbReference>
<keyword evidence="3" id="KW-0808">Transferase</keyword>
<evidence type="ECO:0000256" key="1">
    <source>
        <dbReference type="ARBA" id="ARBA00009995"/>
    </source>
</evidence>
<organism evidence="4">
    <name type="scientific">Cyprideis torosa</name>
    <dbReference type="NCBI Taxonomy" id="163714"/>
    <lineage>
        <taxon>Eukaryota</taxon>
        <taxon>Metazoa</taxon>
        <taxon>Ecdysozoa</taxon>
        <taxon>Arthropoda</taxon>
        <taxon>Crustacea</taxon>
        <taxon>Oligostraca</taxon>
        <taxon>Ostracoda</taxon>
        <taxon>Podocopa</taxon>
        <taxon>Podocopida</taxon>
        <taxon>Cytherocopina</taxon>
        <taxon>Cytheroidea</taxon>
        <taxon>Cytherideidae</taxon>
        <taxon>Cyprideis</taxon>
    </lineage>
</organism>
<dbReference type="Gene3D" id="3.40.50.2000">
    <property type="entry name" value="Glycogen Phosphorylase B"/>
    <property type="match status" value="1"/>
</dbReference>
<accession>A0A7R8W4K3</accession>
<reference evidence="4" key="1">
    <citation type="submission" date="2020-11" db="EMBL/GenBank/DDBJ databases">
        <authorList>
            <person name="Tran Van P."/>
        </authorList>
    </citation>
    <scope>NUCLEOTIDE SEQUENCE</scope>
</reference>
<gene>
    <name evidence="4" type="ORF">CTOB1V02_LOCUS2730</name>
</gene>
<protein>
    <submittedName>
        <fullName evidence="4">Uncharacterized protein</fullName>
    </submittedName>
</protein>
<dbReference type="OrthoDB" id="6627577at2759"/>
<evidence type="ECO:0000313" key="4">
    <source>
        <dbReference type="EMBL" id="CAD7224777.1"/>
    </source>
</evidence>
<dbReference type="AlphaFoldDB" id="A0A7R8W4K3"/>
<name>A0A7R8W4K3_9CRUS</name>
<dbReference type="InterPro" id="IPR050271">
    <property type="entry name" value="UDP-glycosyltransferase"/>
</dbReference>
<evidence type="ECO:0000256" key="2">
    <source>
        <dbReference type="ARBA" id="ARBA00022676"/>
    </source>
</evidence>
<dbReference type="InterPro" id="IPR002213">
    <property type="entry name" value="UDP_glucos_trans"/>
</dbReference>
<evidence type="ECO:0000256" key="3">
    <source>
        <dbReference type="ARBA" id="ARBA00022679"/>
    </source>
</evidence>
<dbReference type="Pfam" id="PF00201">
    <property type="entry name" value="UDPGT"/>
    <property type="match status" value="2"/>
</dbReference>
<comment type="similarity">
    <text evidence="1">Belongs to the UDP-glycosyltransferase family.</text>
</comment>
<keyword evidence="2" id="KW-0328">Glycosyltransferase</keyword>
<dbReference type="GO" id="GO:0008194">
    <property type="term" value="F:UDP-glycosyltransferase activity"/>
    <property type="evidence" value="ECO:0007669"/>
    <property type="project" value="InterPro"/>
</dbReference>
<dbReference type="EMBL" id="OB660439">
    <property type="protein sequence ID" value="CAD7224777.1"/>
    <property type="molecule type" value="Genomic_DNA"/>
</dbReference>
<dbReference type="SUPFAM" id="SSF53756">
    <property type="entry name" value="UDP-Glycosyltransferase/glycogen phosphorylase"/>
    <property type="match status" value="1"/>
</dbReference>